<evidence type="ECO:0000313" key="2">
    <source>
        <dbReference type="EMBL" id="GAI67390.1"/>
    </source>
</evidence>
<name>X1RW13_9ZZZZ</name>
<dbReference type="EMBL" id="BARV01043931">
    <property type="protein sequence ID" value="GAI67390.1"/>
    <property type="molecule type" value="Genomic_DNA"/>
</dbReference>
<sequence length="65" mass="7656">IISNEEAARNDYNLSPSRYVATDEKEKYLPIEEALIEVEQVEDEGKEMDKELSDILKEIFRHESR</sequence>
<keyword evidence="1" id="KW-0175">Coiled coil</keyword>
<reference evidence="2" key="1">
    <citation type="journal article" date="2014" name="Front. Microbiol.">
        <title>High frequency of phylogenetically diverse reductive dehalogenase-homologous genes in deep subseafloor sedimentary metagenomes.</title>
        <authorList>
            <person name="Kawai M."/>
            <person name="Futagami T."/>
            <person name="Toyoda A."/>
            <person name="Takaki Y."/>
            <person name="Nishi S."/>
            <person name="Hori S."/>
            <person name="Arai W."/>
            <person name="Tsubouchi T."/>
            <person name="Morono Y."/>
            <person name="Uchiyama I."/>
            <person name="Ito T."/>
            <person name="Fujiyama A."/>
            <person name="Inagaki F."/>
            <person name="Takami H."/>
        </authorList>
    </citation>
    <scope>NUCLEOTIDE SEQUENCE</scope>
    <source>
        <strain evidence="2">Expedition CK06-06</strain>
    </source>
</reference>
<evidence type="ECO:0000256" key="1">
    <source>
        <dbReference type="SAM" id="Coils"/>
    </source>
</evidence>
<proteinExistence type="predicted"/>
<feature type="non-terminal residue" evidence="2">
    <location>
        <position position="1"/>
    </location>
</feature>
<comment type="caution">
    <text evidence="2">The sequence shown here is derived from an EMBL/GenBank/DDBJ whole genome shotgun (WGS) entry which is preliminary data.</text>
</comment>
<accession>X1RW13</accession>
<protein>
    <recommendedName>
        <fullName evidence="3">DNA methylase adenine-specific domain-containing protein</fullName>
    </recommendedName>
</protein>
<feature type="coiled-coil region" evidence="1">
    <location>
        <begin position="31"/>
        <end position="58"/>
    </location>
</feature>
<evidence type="ECO:0008006" key="3">
    <source>
        <dbReference type="Google" id="ProtNLM"/>
    </source>
</evidence>
<gene>
    <name evidence="2" type="ORF">S06H3_65312</name>
</gene>
<dbReference type="AlphaFoldDB" id="X1RW13"/>
<organism evidence="2">
    <name type="scientific">marine sediment metagenome</name>
    <dbReference type="NCBI Taxonomy" id="412755"/>
    <lineage>
        <taxon>unclassified sequences</taxon>
        <taxon>metagenomes</taxon>
        <taxon>ecological metagenomes</taxon>
    </lineage>
</organism>